<dbReference type="Gene3D" id="1.25.40.420">
    <property type="match status" value="1"/>
</dbReference>
<dbReference type="CDD" id="cd00121">
    <property type="entry name" value="MATH"/>
    <property type="match status" value="1"/>
</dbReference>
<protein>
    <submittedName>
        <fullName evidence="6">Uncharacterized protein</fullName>
    </submittedName>
</protein>
<gene>
    <name evidence="6" type="ORF">URODEC1_LOCUS80647</name>
</gene>
<evidence type="ECO:0000256" key="1">
    <source>
        <dbReference type="ARBA" id="ARBA00004906"/>
    </source>
</evidence>
<dbReference type="InterPro" id="IPR011333">
    <property type="entry name" value="SKP1/BTB/POZ_sf"/>
</dbReference>
<dbReference type="Gene3D" id="2.60.210.10">
    <property type="entry name" value="Apoptosis, Tumor Necrosis Factor Receptor Associated Protein 2, Chain A"/>
    <property type="match status" value="1"/>
</dbReference>
<dbReference type="InterPro" id="IPR008974">
    <property type="entry name" value="TRAF-like"/>
</dbReference>
<evidence type="ECO:0000259" key="5">
    <source>
        <dbReference type="PROSITE" id="PS50144"/>
    </source>
</evidence>
<keyword evidence="7" id="KW-1185">Reference proteome</keyword>
<dbReference type="PANTHER" id="PTHR26379:SF515">
    <property type="entry name" value="BTB DOMAIN-CONTAINING PROTEIN"/>
    <property type="match status" value="1"/>
</dbReference>
<accession>A0ABC9D1B9</accession>
<dbReference type="PROSITE" id="PS50144">
    <property type="entry name" value="MATH"/>
    <property type="match status" value="1"/>
</dbReference>
<reference evidence="6 7" key="2">
    <citation type="submission" date="2024-10" db="EMBL/GenBank/DDBJ databases">
        <authorList>
            <person name="Ryan C."/>
        </authorList>
    </citation>
    <scope>NUCLEOTIDE SEQUENCE [LARGE SCALE GENOMIC DNA]</scope>
</reference>
<name>A0ABC9D1B9_9POAL</name>
<dbReference type="InterPro" id="IPR045005">
    <property type="entry name" value="BPM1-6"/>
</dbReference>
<dbReference type="Pfam" id="PF24570">
    <property type="entry name" value="BACK_BPM_SPOP"/>
    <property type="match status" value="1"/>
</dbReference>
<feature type="compositionally biased region" description="Acidic residues" evidence="3">
    <location>
        <begin position="65"/>
        <end position="81"/>
    </location>
</feature>
<dbReference type="SUPFAM" id="SSF49599">
    <property type="entry name" value="TRAF domain-like"/>
    <property type="match status" value="1"/>
</dbReference>
<feature type="region of interest" description="Disordered" evidence="3">
    <location>
        <begin position="65"/>
        <end position="85"/>
    </location>
</feature>
<comment type="similarity">
    <text evidence="2">Belongs to the Tdpoz family.</text>
</comment>
<reference evidence="7" key="1">
    <citation type="submission" date="2024-06" db="EMBL/GenBank/DDBJ databases">
        <authorList>
            <person name="Ryan C."/>
        </authorList>
    </citation>
    <scope>NUCLEOTIDE SEQUENCE [LARGE SCALE GENOMIC DNA]</scope>
</reference>
<dbReference type="SUPFAM" id="SSF54695">
    <property type="entry name" value="POZ domain"/>
    <property type="match status" value="1"/>
</dbReference>
<dbReference type="SMART" id="SM00225">
    <property type="entry name" value="BTB"/>
    <property type="match status" value="1"/>
</dbReference>
<dbReference type="Gene3D" id="3.30.710.10">
    <property type="entry name" value="Potassium Channel Kv1.1, Chain A"/>
    <property type="match status" value="1"/>
</dbReference>
<feature type="domain" description="BTB" evidence="4">
    <location>
        <begin position="214"/>
        <end position="281"/>
    </location>
</feature>
<dbReference type="InterPro" id="IPR056423">
    <property type="entry name" value="BACK_BPM_SPOP"/>
</dbReference>
<dbReference type="EMBL" id="OZ075141">
    <property type="protein sequence ID" value="CAL5029897.1"/>
    <property type="molecule type" value="Genomic_DNA"/>
</dbReference>
<dbReference type="PANTHER" id="PTHR26379">
    <property type="entry name" value="BTB/POZ AND MATH DOMAIN-CONTAINING PROTEIN 1"/>
    <property type="match status" value="1"/>
</dbReference>
<evidence type="ECO:0000313" key="6">
    <source>
        <dbReference type="EMBL" id="CAL5029897.1"/>
    </source>
</evidence>
<sequence>MAASGVKRSLPATSSSRCLTQSITAVHNFEVTNYKLLEGMGVGEFVESMTFSVGGCDWSIRFYPDGDDDEEEEDSEQEGDNNDSKQEAAAAVASVYLCFKGGPANPRVQSKFRLFDKGFQVSRKRGKRRKIVKEVDLLNTEANTYTHVGDAWGTAKFFEKSVLRDFLQACNGCFTIRCDMSIIRSRVEDQSTIQIPESVMHQDLGRMLRESLGTDVTFSVGDRFFHAHRYILAARSMVFKAQLFGDMKEEDAQCIKVDDMDPAAFEGLLHYIYTDTLSDNYTVDRIMVTQHLLVAADRYGLDRLKVMCEARLMGWIDVQSVATTLALAERHQCEKLRHDCLLFLAWPDVLRAAMKTEEFGHLVASYPAVAGDILEKAVSARIDQ</sequence>
<organism evidence="6 7">
    <name type="scientific">Urochloa decumbens</name>
    <dbReference type="NCBI Taxonomy" id="240449"/>
    <lineage>
        <taxon>Eukaryota</taxon>
        <taxon>Viridiplantae</taxon>
        <taxon>Streptophyta</taxon>
        <taxon>Embryophyta</taxon>
        <taxon>Tracheophyta</taxon>
        <taxon>Spermatophyta</taxon>
        <taxon>Magnoliopsida</taxon>
        <taxon>Liliopsida</taxon>
        <taxon>Poales</taxon>
        <taxon>Poaceae</taxon>
        <taxon>PACMAD clade</taxon>
        <taxon>Panicoideae</taxon>
        <taxon>Panicodae</taxon>
        <taxon>Paniceae</taxon>
        <taxon>Melinidinae</taxon>
        <taxon>Urochloa</taxon>
    </lineage>
</organism>
<dbReference type="Pfam" id="PF00651">
    <property type="entry name" value="BTB"/>
    <property type="match status" value="1"/>
</dbReference>
<dbReference type="PROSITE" id="PS50097">
    <property type="entry name" value="BTB"/>
    <property type="match status" value="1"/>
</dbReference>
<evidence type="ECO:0000256" key="2">
    <source>
        <dbReference type="ARBA" id="ARBA00010846"/>
    </source>
</evidence>
<comment type="pathway">
    <text evidence="1">Protein modification; protein ubiquitination.</text>
</comment>
<dbReference type="InterPro" id="IPR000210">
    <property type="entry name" value="BTB/POZ_dom"/>
</dbReference>
<dbReference type="InterPro" id="IPR002083">
    <property type="entry name" value="MATH/TRAF_dom"/>
</dbReference>
<dbReference type="Proteomes" id="UP001497457">
    <property type="component" value="Chromosome 31b"/>
</dbReference>
<evidence type="ECO:0000259" key="4">
    <source>
        <dbReference type="PROSITE" id="PS50097"/>
    </source>
</evidence>
<evidence type="ECO:0000313" key="7">
    <source>
        <dbReference type="Proteomes" id="UP001497457"/>
    </source>
</evidence>
<dbReference type="AlphaFoldDB" id="A0ABC9D1B9"/>
<evidence type="ECO:0000256" key="3">
    <source>
        <dbReference type="SAM" id="MobiDB-lite"/>
    </source>
</evidence>
<feature type="domain" description="MATH" evidence="5">
    <location>
        <begin position="24"/>
        <end position="187"/>
    </location>
</feature>
<proteinExistence type="inferred from homology"/>